<feature type="compositionally biased region" description="Polar residues" evidence="4">
    <location>
        <begin position="113"/>
        <end position="122"/>
    </location>
</feature>
<dbReference type="Proteomes" id="UP001306508">
    <property type="component" value="Unassembled WGS sequence"/>
</dbReference>
<dbReference type="Gene3D" id="3.80.10.10">
    <property type="entry name" value="Ribonuclease Inhibitor"/>
    <property type="match status" value="1"/>
</dbReference>
<keyword evidence="6" id="KW-1185">Reference proteome</keyword>
<comment type="caution">
    <text evidence="5">The sequence shown here is derived from an EMBL/GenBank/DDBJ whole genome shotgun (WGS) entry which is preliminary data.</text>
</comment>
<organism evidence="5 6">
    <name type="scientific">Arxiozyma heterogenica</name>
    <dbReference type="NCBI Taxonomy" id="278026"/>
    <lineage>
        <taxon>Eukaryota</taxon>
        <taxon>Fungi</taxon>
        <taxon>Dikarya</taxon>
        <taxon>Ascomycota</taxon>
        <taxon>Saccharomycotina</taxon>
        <taxon>Saccharomycetes</taxon>
        <taxon>Saccharomycetales</taxon>
        <taxon>Saccharomycetaceae</taxon>
        <taxon>Arxiozyma</taxon>
    </lineage>
</organism>
<feature type="region of interest" description="Disordered" evidence="4">
    <location>
        <begin position="169"/>
        <end position="211"/>
    </location>
</feature>
<keyword evidence="2" id="KW-0963">Cytoplasm</keyword>
<keyword evidence="3" id="KW-0206">Cytoskeleton</keyword>
<feature type="region of interest" description="Disordered" evidence="4">
    <location>
        <begin position="104"/>
        <end position="128"/>
    </location>
</feature>
<evidence type="ECO:0000313" key="6">
    <source>
        <dbReference type="Proteomes" id="UP001306508"/>
    </source>
</evidence>
<evidence type="ECO:0000313" key="5">
    <source>
        <dbReference type="EMBL" id="KAK5780019.1"/>
    </source>
</evidence>
<proteinExistence type="predicted"/>
<dbReference type="GO" id="GO:0005856">
    <property type="term" value="C:cytoskeleton"/>
    <property type="evidence" value="ECO:0007669"/>
    <property type="project" value="UniProtKB-SubCell"/>
</dbReference>
<feature type="region of interest" description="Disordered" evidence="4">
    <location>
        <begin position="393"/>
        <end position="414"/>
    </location>
</feature>
<dbReference type="SUPFAM" id="SSF52047">
    <property type="entry name" value="RNI-like"/>
    <property type="match status" value="1"/>
</dbReference>
<sequence>MTSLPPPSDFDVPLDWLYKGKRKNKLKPIIVSTNSKPTTGQANENSHSFANKTTATLTTTVDNNNNHNHETVTSDKLHLNTVDRRPRSSSISCASLDNLSDSEHVKPAILPEKSSNSRNIPTRSRSSSMSHIMNIMNSTPTSTTNNSHNNIEGKKKSFISSLFSRRSSVSASHSTNDSQHESNKKDSVHIPHISTSNPIDDDFSPHNVGNSIPLHVGSPDFHSYASPSSPSPVFQHHSLHESISASIEHQSSSKPTLGQLLNVPLKRVTFAVDKFEGDPAQQLPSRKPKVGNVLIPDDMISDIPSISVGITNTGDEHNHPQLKITKDSKEYKHALEVYTRYLKESMKHQQEAHKAAEKMAKEVKSFSERVHRRNSLSLTKEQFGLFIDPNKNDDSRRVTNSNGNNIEDEHPIGGHSTFINVSNNNIDKQLNVHEHYFRQSEELHTSSVLTLDIIYTRCCHLREILPIPSTLRQLKGKTAPLHVLKFLNPRPTLIDILSFCDFIAIVPIHNVIFDNVTLNSGMLRIVLSSLATSTTLEKIGLRNVVISQSDWPFFCKFLFKNESLTKLDISQTKTKSDLSLKDYREHMKWDLLTDVIKLRKGKPLEELLLNGIKLIHIPLSQFQNLLTVFGEKYRQSYLEASSLSVTSLNGLQFNGSDNIGIRLGLAATEITEDYLVTVLDWMSRYSVQGVDFSFNNLDPFLRIFAKKFSSLPFDNLQYFTLNNANISNVTDLALLLKYLSRLPNVKYLDLSNMPDVFPGIIPYLYKYLPRFPNLKRIHIDNNDLKYRQIIVLCSILSKCKTLSHISLLYELKHNDTSNGGGVHGNGIINTSRNENNFSNKKDIYKQQFFTRNTVWATLYALVRDSPNLFSLDIDYDQVPDEIQSRIALCLMKNMQHAVNSDIQVDALSSQDQLLFDGSLVAETADDVLKKLNNNTLMDKDPHLVATKNYILKKYFENLENLLQNVQETIDNVFEKRKTGELPSKEKENLLRLLLLEKNLKNIIEVATSTPTIPHSIKDSLVSSINNGDEQSITSVGVSRPLLKHLDSARLMAEVVGEDDHENDSTVPHTVATEDDNKIVDINTGKPILYKSTSSTSLQNKLQEKEEGELHKWGFFVQQQRSMYPSDKDLSEEEFKIRNEDEDNESKTMYASDKQDFVPQLSTPNLDSGTSTPVSRKILTRIPSGEELRRAIIKAKGMATMDELIQNVAANKQELEKIYNAAYFLTGQAKNNEDNKDEQKK</sequence>
<dbReference type="InterPro" id="IPR032675">
    <property type="entry name" value="LRR_dom_sf"/>
</dbReference>
<evidence type="ECO:0000256" key="1">
    <source>
        <dbReference type="ARBA" id="ARBA00004245"/>
    </source>
</evidence>
<dbReference type="AlphaFoldDB" id="A0AAN7W2R8"/>
<evidence type="ECO:0000256" key="3">
    <source>
        <dbReference type="ARBA" id="ARBA00023212"/>
    </source>
</evidence>
<feature type="compositionally biased region" description="Basic and acidic residues" evidence="4">
    <location>
        <begin position="178"/>
        <end position="189"/>
    </location>
</feature>
<dbReference type="InterPro" id="IPR052410">
    <property type="entry name" value="DRC5"/>
</dbReference>
<accession>A0AAN7W2R8</accession>
<gene>
    <name evidence="5" type="ORF">RI543_002559</name>
</gene>
<evidence type="ECO:0000256" key="4">
    <source>
        <dbReference type="SAM" id="MobiDB-lite"/>
    </source>
</evidence>
<evidence type="ECO:0000256" key="2">
    <source>
        <dbReference type="ARBA" id="ARBA00022490"/>
    </source>
</evidence>
<name>A0AAN7W2R8_9SACH</name>
<dbReference type="EMBL" id="JAWIZZ010000045">
    <property type="protein sequence ID" value="KAK5780019.1"/>
    <property type="molecule type" value="Genomic_DNA"/>
</dbReference>
<comment type="subcellular location">
    <subcellularLocation>
        <location evidence="1">Cytoplasm</location>
        <location evidence="1">Cytoskeleton</location>
    </subcellularLocation>
</comment>
<dbReference type="PANTHER" id="PTHR24107:SF30">
    <property type="entry name" value="GLC7-INTERACTING PROTEIN 3-RELATED"/>
    <property type="match status" value="1"/>
</dbReference>
<protein>
    <submittedName>
        <fullName evidence="5">Uncharacterized protein</fullName>
    </submittedName>
</protein>
<dbReference type="PANTHER" id="PTHR24107">
    <property type="entry name" value="YNEIN REGULATORY COMPLEX SUBUNIT 5"/>
    <property type="match status" value="1"/>
</dbReference>
<reference evidence="6" key="1">
    <citation type="submission" date="2023-07" db="EMBL/GenBank/DDBJ databases">
        <title>A draft genome of Kazachstania heterogenica Y-27499.</title>
        <authorList>
            <person name="Donic C."/>
            <person name="Kralova J.S."/>
            <person name="Fidel L."/>
            <person name="Ben-Dor S."/>
            <person name="Jung S."/>
        </authorList>
    </citation>
    <scope>NUCLEOTIDE SEQUENCE [LARGE SCALE GENOMIC DNA]</scope>
    <source>
        <strain evidence="6">Y27499</strain>
    </source>
</reference>